<reference evidence="1 2" key="1">
    <citation type="submission" date="2020-12" db="EMBL/GenBank/DDBJ databases">
        <title>YIM B01967 draft genome.</title>
        <authorList>
            <person name="Yan X."/>
        </authorList>
    </citation>
    <scope>NUCLEOTIDE SEQUENCE [LARGE SCALE GENOMIC DNA]</scope>
    <source>
        <strain evidence="1 2">YIM B01967</strain>
    </source>
</reference>
<gene>
    <name evidence="1" type="ORF">JFL43_16395</name>
</gene>
<dbReference type="InterPro" id="IPR025459">
    <property type="entry name" value="DUF4279"/>
</dbReference>
<comment type="caution">
    <text evidence="1">The sequence shown here is derived from an EMBL/GenBank/DDBJ whole genome shotgun (WGS) entry which is preliminary data.</text>
</comment>
<protein>
    <submittedName>
        <fullName evidence="1">DUF4279 domain-containing protein</fullName>
    </submittedName>
</protein>
<evidence type="ECO:0000313" key="1">
    <source>
        <dbReference type="EMBL" id="MBK3496409.1"/>
    </source>
</evidence>
<name>A0ABS1HAW4_9BACL</name>
<sequence>MKEGCWELETGYKETVDTDEQLDKILFLLTSKEKELLEVKRLYDVEFKYDIVIVIEDGDFNGVRLEPDFIQFAARIGAIVEYNTYIN</sequence>
<dbReference type="Proteomes" id="UP000618943">
    <property type="component" value="Unassembled WGS sequence"/>
</dbReference>
<organism evidence="1 2">
    <name type="scientific">Viridibacillus soli</name>
    <dbReference type="NCBI Taxonomy" id="2798301"/>
    <lineage>
        <taxon>Bacteria</taxon>
        <taxon>Bacillati</taxon>
        <taxon>Bacillota</taxon>
        <taxon>Bacilli</taxon>
        <taxon>Bacillales</taxon>
        <taxon>Caryophanaceae</taxon>
        <taxon>Viridibacillus</taxon>
    </lineage>
</organism>
<proteinExistence type="predicted"/>
<keyword evidence="2" id="KW-1185">Reference proteome</keyword>
<dbReference type="Pfam" id="PF14106">
    <property type="entry name" value="DUF4279"/>
    <property type="match status" value="1"/>
</dbReference>
<evidence type="ECO:0000313" key="2">
    <source>
        <dbReference type="Proteomes" id="UP000618943"/>
    </source>
</evidence>
<accession>A0ABS1HAW4</accession>
<dbReference type="RefSeq" id="WP_200749877.1">
    <property type="nucleotide sequence ID" value="NZ_JAEOAH010000029.1"/>
</dbReference>
<dbReference type="EMBL" id="JAEOAH010000029">
    <property type="protein sequence ID" value="MBK3496409.1"/>
    <property type="molecule type" value="Genomic_DNA"/>
</dbReference>